<organism evidence="1 2">
    <name type="scientific">Pseudofrankia asymbiotica</name>
    <dbReference type="NCBI Taxonomy" id="1834516"/>
    <lineage>
        <taxon>Bacteria</taxon>
        <taxon>Bacillati</taxon>
        <taxon>Actinomycetota</taxon>
        <taxon>Actinomycetes</taxon>
        <taxon>Frankiales</taxon>
        <taxon>Frankiaceae</taxon>
        <taxon>Pseudofrankia</taxon>
    </lineage>
</organism>
<dbReference type="EMBL" id="MOMC01000059">
    <property type="protein sequence ID" value="ONH25527.1"/>
    <property type="molecule type" value="Genomic_DNA"/>
</dbReference>
<name>A0A1V2I463_9ACTN</name>
<dbReference type="STRING" id="1834516.BL253_27370"/>
<dbReference type="Proteomes" id="UP000188929">
    <property type="component" value="Unassembled WGS sequence"/>
</dbReference>
<dbReference type="AlphaFoldDB" id="A0A1V2I463"/>
<evidence type="ECO:0000313" key="1">
    <source>
        <dbReference type="EMBL" id="ONH25527.1"/>
    </source>
</evidence>
<comment type="caution">
    <text evidence="1">The sequence shown here is derived from an EMBL/GenBank/DDBJ whole genome shotgun (WGS) entry which is preliminary data.</text>
</comment>
<protein>
    <submittedName>
        <fullName evidence="1">Uncharacterized protein</fullName>
    </submittedName>
</protein>
<accession>A0A1V2I463</accession>
<dbReference type="OrthoDB" id="3400183at2"/>
<reference evidence="2" key="1">
    <citation type="submission" date="2016-10" db="EMBL/GenBank/DDBJ databases">
        <title>Frankia sp. NRRL B-16386 Genome sequencing.</title>
        <authorList>
            <person name="Ghodhbane-Gtari F."/>
            <person name="Swanson E."/>
            <person name="Gueddou A."/>
            <person name="Hezbri K."/>
            <person name="Ktari K."/>
            <person name="Nouioui I."/>
            <person name="Morris K."/>
            <person name="Simpson S."/>
            <person name="Abebe-Akele F."/>
            <person name="Thomas K."/>
            <person name="Gtari M."/>
            <person name="Tisa L.S."/>
        </authorList>
    </citation>
    <scope>NUCLEOTIDE SEQUENCE [LARGE SCALE GENOMIC DNA]</scope>
    <source>
        <strain evidence="2">NRRL B-16386</strain>
    </source>
</reference>
<proteinExistence type="predicted"/>
<sequence length="69" mass="7510">MGAATNRPEVVTITGVAELLGVSRQWADVLSRGKDFPDPLPMGAGSERTRVWLAADVTAYKARRDQQPK</sequence>
<gene>
    <name evidence="1" type="ORF">BL253_27370</name>
</gene>
<evidence type="ECO:0000313" key="2">
    <source>
        <dbReference type="Proteomes" id="UP000188929"/>
    </source>
</evidence>
<dbReference type="RefSeq" id="WP_076820260.1">
    <property type="nucleotide sequence ID" value="NZ_MOMC01000059.1"/>
</dbReference>
<keyword evidence="2" id="KW-1185">Reference proteome</keyword>